<dbReference type="AlphaFoldDB" id="A0A0F9FL63"/>
<feature type="non-terminal residue" evidence="2">
    <location>
        <position position="152"/>
    </location>
</feature>
<dbReference type="InterPro" id="IPR001173">
    <property type="entry name" value="Glyco_trans_2-like"/>
</dbReference>
<feature type="domain" description="Glycosyltransferase 2-like" evidence="1">
    <location>
        <begin position="18"/>
        <end position="112"/>
    </location>
</feature>
<accession>A0A0F9FL63</accession>
<dbReference type="EMBL" id="LAZR01020948">
    <property type="protein sequence ID" value="KKL87028.1"/>
    <property type="molecule type" value="Genomic_DNA"/>
</dbReference>
<comment type="caution">
    <text evidence="2">The sequence shown here is derived from an EMBL/GenBank/DDBJ whole genome shotgun (WGS) entry which is preliminary data.</text>
</comment>
<evidence type="ECO:0000313" key="2">
    <source>
        <dbReference type="EMBL" id="KKL87028.1"/>
    </source>
</evidence>
<dbReference type="InterPro" id="IPR029044">
    <property type="entry name" value="Nucleotide-diphossugar_trans"/>
</dbReference>
<reference evidence="2" key="1">
    <citation type="journal article" date="2015" name="Nature">
        <title>Complex archaea that bridge the gap between prokaryotes and eukaryotes.</title>
        <authorList>
            <person name="Spang A."/>
            <person name="Saw J.H."/>
            <person name="Jorgensen S.L."/>
            <person name="Zaremba-Niedzwiedzka K."/>
            <person name="Martijn J."/>
            <person name="Lind A.E."/>
            <person name="van Eijk R."/>
            <person name="Schleper C."/>
            <person name="Guy L."/>
            <person name="Ettema T.J."/>
        </authorList>
    </citation>
    <scope>NUCLEOTIDE SEQUENCE</scope>
</reference>
<dbReference type="SUPFAM" id="SSF53448">
    <property type="entry name" value="Nucleotide-diphospho-sugar transferases"/>
    <property type="match status" value="1"/>
</dbReference>
<proteinExistence type="predicted"/>
<gene>
    <name evidence="2" type="ORF">LCGC14_1938860</name>
</gene>
<dbReference type="CDD" id="cd00761">
    <property type="entry name" value="Glyco_tranf_GTA_type"/>
    <property type="match status" value="1"/>
</dbReference>
<sequence length="152" mass="16963">MTPPVTVMIPVGPYPVYKQWLGECLDSVTAQTLQPAEVLLIDDMADVRPSELPWALSDVRIWKTPWRLGDVGAFNCGVALARNDLVFMLSCDDTLEPTCLEECVTAYTKNQQRDGYYWVGTHYMDGQPDQALPFSAAMVTKGLWRECGGFPV</sequence>
<dbReference type="Gene3D" id="3.90.550.10">
    <property type="entry name" value="Spore Coat Polysaccharide Biosynthesis Protein SpsA, Chain A"/>
    <property type="match status" value="1"/>
</dbReference>
<name>A0A0F9FL63_9ZZZZ</name>
<dbReference type="Pfam" id="PF00535">
    <property type="entry name" value="Glycos_transf_2"/>
    <property type="match status" value="1"/>
</dbReference>
<protein>
    <recommendedName>
        <fullName evidence="1">Glycosyltransferase 2-like domain-containing protein</fullName>
    </recommendedName>
</protein>
<organism evidence="2">
    <name type="scientific">marine sediment metagenome</name>
    <dbReference type="NCBI Taxonomy" id="412755"/>
    <lineage>
        <taxon>unclassified sequences</taxon>
        <taxon>metagenomes</taxon>
        <taxon>ecological metagenomes</taxon>
    </lineage>
</organism>
<evidence type="ECO:0000259" key="1">
    <source>
        <dbReference type="Pfam" id="PF00535"/>
    </source>
</evidence>